<keyword evidence="1" id="KW-0472">Membrane</keyword>
<name>A0AAE6R7N5_9ABAC</name>
<accession>A0AAE6R7N5</accession>
<protein>
    <submittedName>
        <fullName evidence="2">Orf139</fullName>
    </submittedName>
</protein>
<dbReference type="EMBL" id="MN233792">
    <property type="protein sequence ID" value="QHB21798.1"/>
    <property type="molecule type" value="Genomic_DNA"/>
</dbReference>
<keyword evidence="3" id="KW-1185">Reference proteome</keyword>
<gene>
    <name evidence="2" type="primary">orf139</name>
    <name evidence="2" type="ORF">Eudi_ORF139</name>
</gene>
<keyword evidence="1" id="KW-1133">Transmembrane helix</keyword>
<evidence type="ECO:0000256" key="1">
    <source>
        <dbReference type="SAM" id="Phobius"/>
    </source>
</evidence>
<dbReference type="Proteomes" id="UP000830275">
    <property type="component" value="Segment"/>
</dbReference>
<evidence type="ECO:0000313" key="3">
    <source>
        <dbReference type="Proteomes" id="UP000830275"/>
    </source>
</evidence>
<feature type="transmembrane region" description="Helical" evidence="1">
    <location>
        <begin position="927"/>
        <end position="952"/>
    </location>
</feature>
<reference evidence="2 3" key="1">
    <citation type="journal article" date="2019" name="Viruses">
        <title>Genome Analysis of a Novel Clade II.b Alphabaculovirus Obtained from Artaxa digramma.</title>
        <authorList>
            <person name="Li J."/>
            <person name="Duan X."/>
            <person name="Wang Q."/>
            <person name="Zhang L."/>
            <person name="Deng F."/>
            <person name="Wang H."/>
            <person name="Hu Z."/>
            <person name="Wang M."/>
            <person name="Wang J."/>
        </authorList>
    </citation>
    <scope>NUCLEOTIDE SEQUENCE [LARGE SCALE GENOMIC DNA]</scope>
    <source>
        <strain evidence="2 3">424</strain>
    </source>
</reference>
<evidence type="ECO:0000313" key="2">
    <source>
        <dbReference type="EMBL" id="QHB21798.1"/>
    </source>
</evidence>
<proteinExistence type="predicted"/>
<organism evidence="2 3">
    <name type="scientific">Artaxa digramma nucleopolyhedrovirus</name>
    <dbReference type="NCBI Taxonomy" id="3070910"/>
    <lineage>
        <taxon>Viruses</taxon>
        <taxon>Viruses incertae sedis</taxon>
        <taxon>Naldaviricetes</taxon>
        <taxon>Lefavirales</taxon>
        <taxon>Baculoviridae</taxon>
        <taxon>Alphabaculovirus</taxon>
        <taxon>Alphabaculovirus ardigrammae</taxon>
    </lineage>
</organism>
<keyword evidence="1" id="KW-0812">Transmembrane</keyword>
<sequence length="995" mass="115770">MIILKSIILFGVLNESTATLNSGDDNNNRAFDKNDFPKNMFEHHDDDIASAVVDSLTDDVCVPKRFAEPDVCDGAKLLNIFENQIFNFRKSTHVKRYGAWLRLLNNMEFYAPHAPHKLMEMLAVRNHQWAIINSDIDYDSKKHSAEVFRWTADTWVRYHNKTHHDTFENTVHSFINFFNTFVIWCDVEQAYFIKTIMYAYKYVRSTAFPYPHKKQIDNAAANTIRLALNYPLSMMSTTAVKQLFYMSYVNQCDLQPKELNFFRGYYEVIRKNVIMPRTSRFDVIGGAISYYVHHNVDNLKKVKAMRVETQFVYNNTMTFFKKIGVAFDNTTPVNITVYVHDNKKMYEAMGPLWIIPTNNGGYTHKHRLTNAIESHVYYENDLLPRNYGHELQHTLMYLLDRMDGMPTWFVEGVANRFGNRKCYNYDVDSLKSHLRTTNISNIVDSDYGRDDSTLYGMGSVLVQFLYETQPALLGKMIVNHNFKIHTNESVDDTFQIFKINKILECEKYKQLLQKQQQQQQQLNESDDYENEDDDNVNEKYVKAIVDVVFEGECRNYIGFEFDDVYYYMTPTRLVKSNLDSDGRNAQKQIRFNFDEISHFDYEWFLKGALKQTLKYFGDYRELFKIDSLYTYKSKVFCGDDDNKKFMLKNDTTLMNNGNGTKFNAWRAIAKFTFQSGVWNNYVFLTNKTYNEAIAFVKTYYESMIECKLFINPPVINYSISSSSSSAAAAAAAPLSRLLLYVNNIKSMTNVYFTEQEKRSVVDIRNNTLAHLAALFNHKLYALNDIASLKNVRNCDNRTPQQLYTYALRYQKKFNKKPSLYCYTELLKDQSDASDHRQTIATADTTATTMNYRITTLLMTSTVATILLPPPTTSSTIQQNFTTTTIKSIIYKNSTNDDHSIIGDNEENIFICFVRNAKEFLLQNKTNVVLICIIFVIFIMIILLNTCITIQILKCKLKMQHNKIALKANNKNDLGYVSYKKNSVNVDDECEIKLFN</sequence>
<dbReference type="Gene3D" id="1.10.390.20">
    <property type="match status" value="1"/>
</dbReference>